<comment type="caution">
    <text evidence="1">The sequence shown here is derived from an EMBL/GenBank/DDBJ whole genome shotgun (WGS) entry which is preliminary data.</text>
</comment>
<organism evidence="1 2">
    <name type="scientific">Alistipes inops</name>
    <dbReference type="NCBI Taxonomy" id="1501391"/>
    <lineage>
        <taxon>Bacteria</taxon>
        <taxon>Pseudomonadati</taxon>
        <taxon>Bacteroidota</taxon>
        <taxon>Bacteroidia</taxon>
        <taxon>Bacteroidales</taxon>
        <taxon>Rikenellaceae</taxon>
        <taxon>Alistipes</taxon>
    </lineage>
</organism>
<name>A0ABR4YKI4_9BACT</name>
<dbReference type="EMBL" id="JRGF01000002">
    <property type="protein sequence ID" value="KHE42770.1"/>
    <property type="molecule type" value="Genomic_DNA"/>
</dbReference>
<proteinExistence type="predicted"/>
<evidence type="ECO:0000313" key="1">
    <source>
        <dbReference type="EMBL" id="KHE42770.1"/>
    </source>
</evidence>
<dbReference type="Proteomes" id="UP000030889">
    <property type="component" value="Unassembled WGS sequence"/>
</dbReference>
<protein>
    <submittedName>
        <fullName evidence="1">Uncharacterized protein</fullName>
    </submittedName>
</protein>
<keyword evidence="2" id="KW-1185">Reference proteome</keyword>
<dbReference type="InterPro" id="IPR024213">
    <property type="entry name" value="DUF3822"/>
</dbReference>
<dbReference type="Pfam" id="PF12864">
    <property type="entry name" value="DUF3822"/>
    <property type="match status" value="1"/>
</dbReference>
<accession>A0ABR4YKI4</accession>
<reference evidence="1 2" key="1">
    <citation type="submission" date="2014-09" db="EMBL/GenBank/DDBJ databases">
        <title>Alistipes sp. 627, sp. nov., a novel member of the family Rikenellaceae isolated from human faeces.</title>
        <authorList>
            <person name="Shkoporov A.N."/>
            <person name="Chaplin A.V."/>
            <person name="Motuzova O.V."/>
            <person name="Kafarskaia L.I."/>
            <person name="Khokhlova E.V."/>
            <person name="Efimov B.A."/>
        </authorList>
    </citation>
    <scope>NUCLEOTIDE SEQUENCE [LARGE SCALE GENOMIC DNA]</scope>
    <source>
        <strain evidence="1 2">627</strain>
    </source>
</reference>
<gene>
    <name evidence="1" type="ORF">LG35_01805</name>
</gene>
<sequence length="225" mass="24608">MSIRLRQGGLSFYASDGDGAGTVSMEAYFAPGGSRREQMTAAFDAFAEKSGIDTYDRVRLFADTADTVFVPDAVVGDAVPAEWLARMGVHLSPDMKAVRTEAYGGVCALFPVDTGVASWLADRLGHRAAWYSPLHESMAAFRRTEASGDCFVVYPTQENVYISRYGTAGELSLAEVYPLHGAADMVYYLSELAAGERNISLYIYGDRPVRYTDTLKRYFGRVAAI</sequence>
<evidence type="ECO:0000313" key="2">
    <source>
        <dbReference type="Proteomes" id="UP000030889"/>
    </source>
</evidence>